<organism evidence="2 3">
    <name type="scientific">Menidia menidia</name>
    <name type="common">Atlantic silverside</name>
    <dbReference type="NCBI Taxonomy" id="238744"/>
    <lineage>
        <taxon>Eukaryota</taxon>
        <taxon>Metazoa</taxon>
        <taxon>Chordata</taxon>
        <taxon>Craniata</taxon>
        <taxon>Vertebrata</taxon>
        <taxon>Euteleostomi</taxon>
        <taxon>Actinopterygii</taxon>
        <taxon>Neopterygii</taxon>
        <taxon>Teleostei</taxon>
        <taxon>Neoteleostei</taxon>
        <taxon>Acanthomorphata</taxon>
        <taxon>Ovalentaria</taxon>
        <taxon>Atherinomorphae</taxon>
        <taxon>Atheriniformes</taxon>
        <taxon>Atherinopsidae</taxon>
        <taxon>Menidiinae</taxon>
        <taxon>Menidia</taxon>
    </lineage>
</organism>
<evidence type="ECO:0000256" key="1">
    <source>
        <dbReference type="SAM" id="Coils"/>
    </source>
</evidence>
<dbReference type="PANTHER" id="PTHR18871">
    <property type="entry name" value="CENTROSOMAL PROTEIN OF 112 KDA"/>
    <property type="match status" value="1"/>
</dbReference>
<dbReference type="EMBL" id="CAJRST010008890">
    <property type="protein sequence ID" value="CAG5897751.1"/>
    <property type="molecule type" value="Genomic_DNA"/>
</dbReference>
<name>A0A8S4AYG4_9TELE</name>
<dbReference type="Proteomes" id="UP000677803">
    <property type="component" value="Unassembled WGS sequence"/>
</dbReference>
<gene>
    <name evidence="2" type="ORF">MMEN_LOCUS8793</name>
</gene>
<sequence length="117" mass="13464">MPLCVSSSTRLHISLSHPPPFLHLLQTNSRLKQIEKEYSQKLAKSAQLIAELQTSVCESKEENVRLQQAKEKQLKEANARWDEERRTITQHADQACKVCSFQTFCKGKLWPEIVCVL</sequence>
<feature type="coiled-coil region" evidence="1">
    <location>
        <begin position="31"/>
        <end position="77"/>
    </location>
</feature>
<keyword evidence="1" id="KW-0175">Coiled coil</keyword>
<dbReference type="InterPro" id="IPR055310">
    <property type="entry name" value="CEP112"/>
</dbReference>
<dbReference type="PANTHER" id="PTHR18871:SF2">
    <property type="entry name" value="CENTROSOMAL PROTEIN OF 112 KDA"/>
    <property type="match status" value="1"/>
</dbReference>
<reference evidence="2" key="1">
    <citation type="submission" date="2021-05" db="EMBL/GenBank/DDBJ databases">
        <authorList>
            <person name="Tigano A."/>
        </authorList>
    </citation>
    <scope>NUCLEOTIDE SEQUENCE</scope>
</reference>
<dbReference type="AlphaFoldDB" id="A0A8S4AYG4"/>
<keyword evidence="3" id="KW-1185">Reference proteome</keyword>
<dbReference type="OrthoDB" id="78101at2759"/>
<protein>
    <submittedName>
        <fullName evidence="2">(Atlantic silverside) hypothetical protein</fullName>
    </submittedName>
</protein>
<evidence type="ECO:0000313" key="3">
    <source>
        <dbReference type="Proteomes" id="UP000677803"/>
    </source>
</evidence>
<accession>A0A8S4AYG4</accession>
<comment type="caution">
    <text evidence="2">The sequence shown here is derived from an EMBL/GenBank/DDBJ whole genome shotgun (WGS) entry which is preliminary data.</text>
</comment>
<evidence type="ECO:0000313" key="2">
    <source>
        <dbReference type="EMBL" id="CAG5897751.1"/>
    </source>
</evidence>
<feature type="non-terminal residue" evidence="2">
    <location>
        <position position="1"/>
    </location>
</feature>
<proteinExistence type="predicted"/>